<name>A0ACC0ZSG1_9ROSI</name>
<comment type="caution">
    <text evidence="1">The sequence shown here is derived from an EMBL/GenBank/DDBJ whole genome shotgun (WGS) entry which is preliminary data.</text>
</comment>
<dbReference type="Proteomes" id="UP001164250">
    <property type="component" value="Chromosome 15"/>
</dbReference>
<proteinExistence type="predicted"/>
<evidence type="ECO:0000313" key="1">
    <source>
        <dbReference type="EMBL" id="KAJ0075920.1"/>
    </source>
</evidence>
<reference evidence="2" key="1">
    <citation type="journal article" date="2023" name="G3 (Bethesda)">
        <title>Genome assembly and association tests identify interacting loci associated with vigor, precocity, and sex in interspecific pistachio rootstocks.</title>
        <authorList>
            <person name="Palmer W."/>
            <person name="Jacygrad E."/>
            <person name="Sagayaradj S."/>
            <person name="Cavanaugh K."/>
            <person name="Han R."/>
            <person name="Bertier L."/>
            <person name="Beede B."/>
            <person name="Kafkas S."/>
            <person name="Golino D."/>
            <person name="Preece J."/>
            <person name="Michelmore R."/>
        </authorList>
    </citation>
    <scope>NUCLEOTIDE SEQUENCE [LARGE SCALE GENOMIC DNA]</scope>
</reference>
<organism evidence="1 2">
    <name type="scientific">Pistacia atlantica</name>
    <dbReference type="NCBI Taxonomy" id="434234"/>
    <lineage>
        <taxon>Eukaryota</taxon>
        <taxon>Viridiplantae</taxon>
        <taxon>Streptophyta</taxon>
        <taxon>Embryophyta</taxon>
        <taxon>Tracheophyta</taxon>
        <taxon>Spermatophyta</taxon>
        <taxon>Magnoliopsida</taxon>
        <taxon>eudicotyledons</taxon>
        <taxon>Gunneridae</taxon>
        <taxon>Pentapetalae</taxon>
        <taxon>rosids</taxon>
        <taxon>malvids</taxon>
        <taxon>Sapindales</taxon>
        <taxon>Anacardiaceae</taxon>
        <taxon>Pistacia</taxon>
    </lineage>
</organism>
<protein>
    <submittedName>
        <fullName evidence="1">Uncharacterized protein</fullName>
    </submittedName>
</protein>
<accession>A0ACC0ZSG1</accession>
<gene>
    <name evidence="1" type="ORF">Patl1_34531</name>
</gene>
<keyword evidence="2" id="KW-1185">Reference proteome</keyword>
<sequence length="95" mass="11138">MRQDCEIHLKLAMYGESKHGTLEICPGTTGGWRCLHLEKGWHNNHHAFEFSARHGLEWWQVDMTWYVVRFLQAIGLASDVKLPSELQKQRMAFKN</sequence>
<evidence type="ECO:0000313" key="2">
    <source>
        <dbReference type="Proteomes" id="UP001164250"/>
    </source>
</evidence>
<dbReference type="EMBL" id="CM047910">
    <property type="protein sequence ID" value="KAJ0075920.1"/>
    <property type="molecule type" value="Genomic_DNA"/>
</dbReference>